<dbReference type="KEGG" id="mchi:AN480_08625"/>
<dbReference type="STRING" id="222805.AN480_08625"/>
<feature type="transmembrane region" description="Helical" evidence="6">
    <location>
        <begin position="622"/>
        <end position="643"/>
    </location>
</feature>
<feature type="transmembrane region" description="Helical" evidence="6">
    <location>
        <begin position="213"/>
        <end position="235"/>
    </location>
</feature>
<feature type="transmembrane region" description="Helical" evidence="6">
    <location>
        <begin position="504"/>
        <end position="524"/>
    </location>
</feature>
<feature type="transmembrane region" description="Helical" evidence="6">
    <location>
        <begin position="417"/>
        <end position="435"/>
    </location>
</feature>
<dbReference type="AlphaFoldDB" id="A0A220Y9H9"/>
<keyword evidence="4 6" id="KW-1133">Transmembrane helix</keyword>
<dbReference type="Proteomes" id="UP000198286">
    <property type="component" value="Chromosome"/>
</dbReference>
<dbReference type="Proteomes" id="UP001529272">
    <property type="component" value="Unassembled WGS sequence"/>
</dbReference>
<dbReference type="GO" id="GO:0005886">
    <property type="term" value="C:plasma membrane"/>
    <property type="evidence" value="ECO:0007669"/>
    <property type="project" value="UniProtKB-SubCell"/>
</dbReference>
<feature type="domain" description="Copper resistance protein D" evidence="7">
    <location>
        <begin position="244"/>
        <end position="344"/>
    </location>
</feature>
<evidence type="ECO:0000256" key="6">
    <source>
        <dbReference type="SAM" id="Phobius"/>
    </source>
</evidence>
<feature type="transmembrane region" description="Helical" evidence="6">
    <location>
        <begin position="182"/>
        <end position="201"/>
    </location>
</feature>
<feature type="transmembrane region" description="Helical" evidence="6">
    <location>
        <begin position="281"/>
        <end position="301"/>
    </location>
</feature>
<dbReference type="PANTHER" id="PTHR34820:SF4">
    <property type="entry name" value="INNER MEMBRANE PROTEIN YEBZ"/>
    <property type="match status" value="1"/>
</dbReference>
<dbReference type="RefSeq" id="WP_042911193.1">
    <property type="nucleotide sequence ID" value="NZ_CP012885.2"/>
</dbReference>
<keyword evidence="11" id="KW-1185">Reference proteome</keyword>
<dbReference type="Pfam" id="PF09678">
    <property type="entry name" value="Caa3_CtaG"/>
    <property type="match status" value="1"/>
</dbReference>
<evidence type="ECO:0000256" key="5">
    <source>
        <dbReference type="ARBA" id="ARBA00023136"/>
    </source>
</evidence>
<feature type="transmembrane region" description="Helical" evidence="6">
    <location>
        <begin position="21"/>
        <end position="47"/>
    </location>
</feature>
<name>A0A220Y9H9_MYCIT</name>
<evidence type="ECO:0000256" key="4">
    <source>
        <dbReference type="ARBA" id="ARBA00022989"/>
    </source>
</evidence>
<keyword evidence="3 6" id="KW-0812">Transmembrane</keyword>
<dbReference type="InterPro" id="IPR019108">
    <property type="entry name" value="Caa3_assmbl_CtaG-rel"/>
</dbReference>
<keyword evidence="5 6" id="KW-0472">Membrane</keyword>
<dbReference type="EMBL" id="CP015267">
    <property type="protein sequence ID" value="ASL14277.1"/>
    <property type="molecule type" value="Genomic_DNA"/>
</dbReference>
<reference evidence="11" key="3">
    <citation type="submission" date="2023-06" db="EMBL/GenBank/DDBJ databases">
        <title>Itaconate inhibition of nontuberculous mycobacteria.</title>
        <authorList>
            <person name="Spilker T."/>
        </authorList>
    </citation>
    <scope>NUCLEOTIDE SEQUENCE [LARGE SCALE GENOMIC DNA]</scope>
    <source>
        <strain evidence="11">FLAC1071</strain>
    </source>
</reference>
<keyword evidence="2" id="KW-1003">Cell membrane</keyword>
<dbReference type="PANTHER" id="PTHR34820">
    <property type="entry name" value="INNER MEMBRANE PROTEIN YEBZ"/>
    <property type="match status" value="1"/>
</dbReference>
<reference evidence="9" key="4">
    <citation type="submission" date="2023-06" db="EMBL/GenBank/DDBJ databases">
        <authorList>
            <person name="Spilker T."/>
        </authorList>
    </citation>
    <scope>NUCLEOTIDE SEQUENCE</scope>
    <source>
        <strain evidence="9">FLAC1071</strain>
    </source>
</reference>
<comment type="subcellular location">
    <subcellularLocation>
        <location evidence="1">Cell membrane</location>
        <topology evidence="1">Multi-pass membrane protein</topology>
    </subcellularLocation>
</comment>
<feature type="transmembrane region" description="Helical" evidence="6">
    <location>
        <begin position="569"/>
        <end position="591"/>
    </location>
</feature>
<feature type="transmembrane region" description="Helical" evidence="6">
    <location>
        <begin position="447"/>
        <end position="471"/>
    </location>
</feature>
<reference evidence="8 10" key="1">
    <citation type="journal article" date="2017" name="Lancet Infect. Dis.">
        <title>Global outbreak of severe Mycobacterium chimaera disease after cardiac surgery: a molecular epidemiological study.</title>
        <authorList>
            <person name="van Ingen J."/>
            <person name="Kohl T."/>
            <person name="Kranzer K."/>
            <person name="Hasse B."/>
            <person name="Keller P."/>
            <person name="Szafranska A."/>
            <person name="Hillemann D."/>
            <person name="Chand M."/>
            <person name="Schreiber P."/>
            <person name="Sommerstein R."/>
            <person name="Berger C."/>
            <person name="Genoni M."/>
            <person name="Ruegg C."/>
            <person name="Troillet N."/>
            <person name="Widmer A.F."/>
            <person name="Becker S.L."/>
            <person name="Herrmann M."/>
            <person name="Eckmanns T."/>
            <person name="Haller S."/>
            <person name="Hoeller C."/>
            <person name="Debast S.B."/>
            <person name="Wolfhagen M.J."/>
            <person name="Hopman J."/>
            <person name="Kluytmans J."/>
            <person name="Langelaar M."/>
            <person name="Notermans D.W."/>
            <person name="ten Oever J."/>
            <person name="van den Barselaar P."/>
            <person name="Vonk A.B.A."/>
            <person name="Vos M.C."/>
            <person name="Ahmed N."/>
            <person name="Brown T."/>
            <person name="Crook D."/>
            <person name="Lamagni T."/>
            <person name="Phin N."/>
            <person name="Smith E.G."/>
            <person name="Zambon M."/>
            <person name="Serr A."/>
            <person name="Goetting T."/>
            <person name="Ebner W."/>
            <person name="Thuermer A."/>
            <person name="Utpatel C."/>
            <person name="Sproer C."/>
            <person name="Bunk B."/>
            <person name="Nubel U."/>
            <person name="Bloemberg G."/>
            <person name="Bottger E."/>
            <person name="Niemann S."/>
            <person name="Wagner D."/>
            <person name="Sax H."/>
        </authorList>
    </citation>
    <scope>NUCLEOTIDE SEQUENCE [LARGE SCALE GENOMIC DNA]</scope>
    <source>
        <strain evidence="8 10">ZUERICH-2</strain>
    </source>
</reference>
<evidence type="ECO:0000256" key="1">
    <source>
        <dbReference type="ARBA" id="ARBA00004651"/>
    </source>
</evidence>
<evidence type="ECO:0000313" key="11">
    <source>
        <dbReference type="Proteomes" id="UP001529272"/>
    </source>
</evidence>
<proteinExistence type="predicted"/>
<feature type="transmembrane region" description="Helical" evidence="6">
    <location>
        <begin position="247"/>
        <end position="269"/>
    </location>
</feature>
<feature type="transmembrane region" description="Helical" evidence="6">
    <location>
        <begin position="536"/>
        <end position="557"/>
    </location>
</feature>
<evidence type="ECO:0000259" key="7">
    <source>
        <dbReference type="Pfam" id="PF05425"/>
    </source>
</evidence>
<feature type="transmembrane region" description="Helical" evidence="6">
    <location>
        <begin position="67"/>
        <end position="90"/>
    </location>
</feature>
<evidence type="ECO:0000256" key="3">
    <source>
        <dbReference type="ARBA" id="ARBA00022692"/>
    </source>
</evidence>
<accession>A0A220Y9H9</accession>
<dbReference type="GO" id="GO:0006825">
    <property type="term" value="P:copper ion transport"/>
    <property type="evidence" value="ECO:0007669"/>
    <property type="project" value="InterPro"/>
</dbReference>
<organism evidence="8 10">
    <name type="scientific">Mycobacterium intracellulare subsp. chimaera</name>
    <dbReference type="NCBI Taxonomy" id="222805"/>
    <lineage>
        <taxon>Bacteria</taxon>
        <taxon>Bacillati</taxon>
        <taxon>Actinomycetota</taxon>
        <taxon>Actinomycetes</taxon>
        <taxon>Mycobacteriales</taxon>
        <taxon>Mycobacteriaceae</taxon>
        <taxon>Mycobacterium</taxon>
        <taxon>Mycobacterium avium complex (MAC)</taxon>
    </lineage>
</organism>
<feature type="transmembrane region" description="Helical" evidence="6">
    <location>
        <begin position="144"/>
        <end position="170"/>
    </location>
</feature>
<dbReference type="InterPro" id="IPR032694">
    <property type="entry name" value="CopC/D"/>
</dbReference>
<dbReference type="Pfam" id="PF05425">
    <property type="entry name" value="CopD"/>
    <property type="match status" value="1"/>
</dbReference>
<evidence type="ECO:0000256" key="2">
    <source>
        <dbReference type="ARBA" id="ARBA00022475"/>
    </source>
</evidence>
<reference evidence="9 11" key="2">
    <citation type="submission" date="2023-06" db="EMBL/GenBank/DDBJ databases">
        <title>Itaconate inhibition of nontuberculous mycobacteria.</title>
        <authorList>
            <person name="Breen P."/>
            <person name="Zimbric M."/>
            <person name="Caverly L."/>
        </authorList>
    </citation>
    <scope>NUCLEOTIDE SEQUENCE [LARGE SCALE GENOMIC DNA]</scope>
    <source>
        <strain evidence="9 11">FLAC1071</strain>
    </source>
</reference>
<gene>
    <name evidence="8" type="ORF">MYCOZU2_01854</name>
    <name evidence="9" type="ORF">QRB35_03425</name>
</gene>
<sequence>MTVAPPAGTAPTAAPSQRRALVWPVLAGVAALAGCTAAGIGTLSLASALTATGLPDPGPVTTLGLPFVRAAGEIAAVLAVGSFLFAAFLVPPQRSGVLDADGYRALRLGTVASGVWAVCAALLVPLTISDVSGRAVVDIGPARIWSLAGLIATASAWRWTAILAAVITVASLSVLRWSWTPVLLAASVLTLIPLGLTGHSSAGGSHDLATNGLLIHLVAASLWAGGLLALLAHALRGGAHTGLAARRFSSIALWCWVAMALSGLVNALVRVQPGDLLSTGYGRLVVAKFVALCLLGGVGWRQRRVSVAALQADPSPPRARAALARLALIEAALFGVTFGIAVGLSRTAPPPPPARLPSVPEAEIGYDFDGPPTVARILFDWRFDLIFGTAAIVLAALYVAGLVRLRRRGDRWPPGRTVSWLLGCLALLFVTSSGIGRYMPAMFSMHMVVHMCLSMLVPILLALGAPVTLALRALPAAGRSSGHQDPPGMREWLLAGLHSRFSRFLTNPVVATVLFVAGFYGLYLSNLFDITASSHAGHLAMNLHFLLSGYLFYWVVIGVDPTPRPIPPLAKVAVVFASLPLHAFFGVVLMGTKKVLGADYYRSLGLSWHTDLLGDQRLGGGIAWSAGEFPLVIVMLALLVQWARSDRRTAKRLDRAADRDDDAELAAYNAMLSRLAQREGSGPAREEPATD</sequence>
<evidence type="ECO:0000313" key="9">
    <source>
        <dbReference type="EMBL" id="MDM3925079.1"/>
    </source>
</evidence>
<dbReference type="EMBL" id="JASZZX010000002">
    <property type="protein sequence ID" value="MDM3925079.1"/>
    <property type="molecule type" value="Genomic_DNA"/>
</dbReference>
<feature type="transmembrane region" description="Helical" evidence="6">
    <location>
        <begin position="322"/>
        <end position="344"/>
    </location>
</feature>
<feature type="transmembrane region" description="Helical" evidence="6">
    <location>
        <begin position="385"/>
        <end position="405"/>
    </location>
</feature>
<evidence type="ECO:0000313" key="10">
    <source>
        <dbReference type="Proteomes" id="UP000198286"/>
    </source>
</evidence>
<evidence type="ECO:0000313" key="8">
    <source>
        <dbReference type="EMBL" id="ASL14277.1"/>
    </source>
</evidence>
<feature type="transmembrane region" description="Helical" evidence="6">
    <location>
        <begin position="102"/>
        <end position="124"/>
    </location>
</feature>
<protein>
    <submittedName>
        <fullName evidence="8">ABC transporter permease</fullName>
    </submittedName>
    <submittedName>
        <fullName evidence="9">Cytochrome c oxidase assembly protein</fullName>
    </submittedName>
</protein>
<dbReference type="InterPro" id="IPR008457">
    <property type="entry name" value="Cu-R_CopD_dom"/>
</dbReference>